<evidence type="ECO:0000313" key="1">
    <source>
        <dbReference type="EMBL" id="AYV75135.1"/>
    </source>
</evidence>
<protein>
    <submittedName>
        <fullName evidence="1">Uncharacterized protein</fullName>
    </submittedName>
</protein>
<dbReference type="EMBL" id="MK071979">
    <property type="protein sequence ID" value="AYV75135.1"/>
    <property type="molecule type" value="Genomic_DNA"/>
</dbReference>
<proteinExistence type="predicted"/>
<organism evidence="1">
    <name type="scientific">Terrestrivirus sp</name>
    <dbReference type="NCBI Taxonomy" id="2487775"/>
    <lineage>
        <taxon>Viruses</taxon>
        <taxon>Varidnaviria</taxon>
        <taxon>Bamfordvirae</taxon>
        <taxon>Nucleocytoviricota</taxon>
        <taxon>Megaviricetes</taxon>
        <taxon>Imitervirales</taxon>
        <taxon>Mimiviridae</taxon>
        <taxon>Klosneuvirinae</taxon>
    </lineage>
</organism>
<accession>A0A3G4ZJY5</accession>
<gene>
    <name evidence="1" type="ORF">Terrestrivirus1_9</name>
</gene>
<name>A0A3G4ZJY5_9VIRU</name>
<sequence length="278" mass="32078">MSEIIKKIHDDDIFGIFIETGPFIAPALLNVSGASKTIYFSECPYSKKYVETKYGINLDVIRAVDINYAEAIINYYSHLVEDNTINTIFVGTFQVGDIDQDIVTHGWIGLRYKNKTVYYHITIRDKISRLEYIDKIKNTAIHLLLLKNEPLTDYMNLYIDNIITFGSNNLYNVYNYMNKDDVICVGVDGRICRSEDIFRTANKDNIIVCMDNSANKYQTKNISYIISYTSYGNNINKVIELISNSSNCVITYDYWNKDKIEKFFADNFSNSKLTIISE</sequence>
<reference evidence="1" key="1">
    <citation type="submission" date="2018-10" db="EMBL/GenBank/DDBJ databases">
        <title>Hidden diversity of soil giant viruses.</title>
        <authorList>
            <person name="Schulz F."/>
            <person name="Alteio L."/>
            <person name="Goudeau D."/>
            <person name="Ryan E.M."/>
            <person name="Malmstrom R.R."/>
            <person name="Blanchard J."/>
            <person name="Woyke T."/>
        </authorList>
    </citation>
    <scope>NUCLEOTIDE SEQUENCE</scope>
    <source>
        <strain evidence="1">TEV1</strain>
    </source>
</reference>